<sequence length="77" mass="7824">MTDVIAGAAPFHGRILVLDRDSAPESTGHGTPMPQLVHGGPGRAGGGQEEGGLRAVHAHLQRTAIRGSPAVLGRLGE</sequence>
<dbReference type="EMBL" id="CP087977">
    <property type="protein sequence ID" value="UUZ45516.1"/>
    <property type="molecule type" value="Genomic_DNA"/>
</dbReference>
<gene>
    <name evidence="1" type="ORF">LP422_05250</name>
</gene>
<evidence type="ECO:0000313" key="1">
    <source>
        <dbReference type="EMBL" id="UUZ45516.1"/>
    </source>
</evidence>
<accession>A0AC61U6T6</accession>
<reference evidence="1" key="1">
    <citation type="submission" date="2021-11" db="EMBL/GenBank/DDBJ databases">
        <title>Study of the species diversity of bacterial strains isolated from a unique natural object - Shulgan-Tash cave (Bashkiria).</title>
        <authorList>
            <person name="Sazanova A.L."/>
            <person name="Chirak E.R."/>
            <person name="Safronova V.I."/>
        </authorList>
    </citation>
    <scope>NUCLEOTIDE SEQUENCE</scope>
    <source>
        <strain evidence="1">P1</strain>
    </source>
</reference>
<evidence type="ECO:0000313" key="2">
    <source>
        <dbReference type="Proteomes" id="UP001059663"/>
    </source>
</evidence>
<dbReference type="Proteomes" id="UP001059663">
    <property type="component" value="Chromosome"/>
</dbReference>
<protein>
    <submittedName>
        <fullName evidence="1">Uncharacterized protein</fullName>
    </submittedName>
</protein>
<organism evidence="1 2">
    <name type="scientific">Janibacter limosus</name>
    <dbReference type="NCBI Taxonomy" id="53458"/>
    <lineage>
        <taxon>Bacteria</taxon>
        <taxon>Bacillati</taxon>
        <taxon>Actinomycetota</taxon>
        <taxon>Actinomycetes</taxon>
        <taxon>Micrococcales</taxon>
        <taxon>Intrasporangiaceae</taxon>
        <taxon>Janibacter</taxon>
    </lineage>
</organism>
<name>A0AC61U6T6_9MICO</name>
<proteinExistence type="predicted"/>